<keyword evidence="1" id="KW-0812">Transmembrane</keyword>
<dbReference type="EMBL" id="NHTK01000086">
    <property type="protein sequence ID" value="PPR08193.1"/>
    <property type="molecule type" value="Genomic_DNA"/>
</dbReference>
<sequence>MVNTASFLSLFGALFLATTFHGLLASAAQVVIESTDPRINYGPAGASWSAITDSAASGGSYHFSNSTNSVAYLEFTFRSFTLNAPRWPAPVKLQVRVDDTPYAVNLQDFAVPVDSTASPSSAGRASRPSGPVWTFEGGFQKPRSIRIMAAWNSDSSVVPLNVVDSLKAETVLVEDDNPLIVYTDPFEWFSRMNDGAASGASYHFSNVEGNKATLTYTFRSFSYNAPRWSRPLHVRILVDDESFDVDLQDTSVAADVDQLPMLGPARLTSSPLFAFDGGSTKSRTIQILPAANSTIPMIVVDAFSFTADSGPSPFDTTTPNTTVSAQINSGTSGFSSTSVSSAPFVSIITTPPDLDPSTPIDDNRNSLPRTGLRIAAVIGISAAAFILLFLLAPVLFLMARFLKRRRQARVQNSDDAERPSPFFGFPSKKYSSSEIAGSGIHISVEQEQEVDVVEDRRTWVAPLTSEREGSRALEQRGQPILDPMIQIGPASDVVTSDVQGSSIAVGGALSVPMELPPVYSLTDPSR</sequence>
<feature type="chain" id="PRO_5019185853" description="Dystroglycan-type cadherin-like domain-containing protein" evidence="2">
    <location>
        <begin position="26"/>
        <end position="526"/>
    </location>
</feature>
<keyword evidence="2" id="KW-0732">Signal</keyword>
<reference evidence="3 4" key="1">
    <citation type="journal article" date="2018" name="Evol. Lett.">
        <title>Horizontal gene cluster transfer increased hallucinogenic mushroom diversity.</title>
        <authorList>
            <person name="Reynolds H.T."/>
            <person name="Vijayakumar V."/>
            <person name="Gluck-Thaler E."/>
            <person name="Korotkin H.B."/>
            <person name="Matheny P.B."/>
            <person name="Slot J.C."/>
        </authorList>
    </citation>
    <scope>NUCLEOTIDE SEQUENCE [LARGE SCALE GENOMIC DNA]</scope>
    <source>
        <strain evidence="3 4">2629</strain>
    </source>
</reference>
<name>A0A409YZ48_9AGAR</name>
<dbReference type="Proteomes" id="UP000284842">
    <property type="component" value="Unassembled WGS sequence"/>
</dbReference>
<accession>A0A409YZ48</accession>
<evidence type="ECO:0000313" key="3">
    <source>
        <dbReference type="EMBL" id="PPR08193.1"/>
    </source>
</evidence>
<dbReference type="InParanoid" id="A0A409YZ48"/>
<organism evidence="3 4">
    <name type="scientific">Panaeolus cyanescens</name>
    <dbReference type="NCBI Taxonomy" id="181874"/>
    <lineage>
        <taxon>Eukaryota</taxon>
        <taxon>Fungi</taxon>
        <taxon>Dikarya</taxon>
        <taxon>Basidiomycota</taxon>
        <taxon>Agaricomycotina</taxon>
        <taxon>Agaricomycetes</taxon>
        <taxon>Agaricomycetidae</taxon>
        <taxon>Agaricales</taxon>
        <taxon>Agaricineae</taxon>
        <taxon>Galeropsidaceae</taxon>
        <taxon>Panaeolus</taxon>
    </lineage>
</organism>
<proteinExistence type="predicted"/>
<protein>
    <recommendedName>
        <fullName evidence="5">Dystroglycan-type cadherin-like domain-containing protein</fullName>
    </recommendedName>
</protein>
<gene>
    <name evidence="3" type="ORF">CVT24_001576</name>
</gene>
<keyword evidence="4" id="KW-1185">Reference proteome</keyword>
<feature type="transmembrane region" description="Helical" evidence="1">
    <location>
        <begin position="374"/>
        <end position="399"/>
    </location>
</feature>
<dbReference type="OrthoDB" id="10512325at2759"/>
<evidence type="ECO:0008006" key="5">
    <source>
        <dbReference type="Google" id="ProtNLM"/>
    </source>
</evidence>
<keyword evidence="1" id="KW-1133">Transmembrane helix</keyword>
<comment type="caution">
    <text evidence="3">The sequence shown here is derived from an EMBL/GenBank/DDBJ whole genome shotgun (WGS) entry which is preliminary data.</text>
</comment>
<feature type="signal peptide" evidence="2">
    <location>
        <begin position="1"/>
        <end position="25"/>
    </location>
</feature>
<evidence type="ECO:0000313" key="4">
    <source>
        <dbReference type="Proteomes" id="UP000284842"/>
    </source>
</evidence>
<keyword evidence="1" id="KW-0472">Membrane</keyword>
<dbReference type="AlphaFoldDB" id="A0A409YZ48"/>
<evidence type="ECO:0000256" key="1">
    <source>
        <dbReference type="SAM" id="Phobius"/>
    </source>
</evidence>
<evidence type="ECO:0000256" key="2">
    <source>
        <dbReference type="SAM" id="SignalP"/>
    </source>
</evidence>